<gene>
    <name evidence="3" type="ORF">AVDCRST_MAG18-2181</name>
</gene>
<dbReference type="GO" id="GO:0016831">
    <property type="term" value="F:carboxy-lyase activity"/>
    <property type="evidence" value="ECO:0007669"/>
    <property type="project" value="InterPro"/>
</dbReference>
<evidence type="ECO:0000259" key="2">
    <source>
        <dbReference type="Pfam" id="PF04909"/>
    </source>
</evidence>
<dbReference type="AlphaFoldDB" id="A0A6J4VBJ4"/>
<feature type="domain" description="Amidohydrolase-related" evidence="2">
    <location>
        <begin position="74"/>
        <end position="363"/>
    </location>
</feature>
<dbReference type="GO" id="GO:0019748">
    <property type="term" value="P:secondary metabolic process"/>
    <property type="evidence" value="ECO:0007669"/>
    <property type="project" value="TreeGrafter"/>
</dbReference>
<dbReference type="InterPro" id="IPR032465">
    <property type="entry name" value="ACMSD"/>
</dbReference>
<dbReference type="InterPro" id="IPR032466">
    <property type="entry name" value="Metal_Hydrolase"/>
</dbReference>
<name>A0A6J4VBJ4_9BACT</name>
<keyword evidence="1" id="KW-0456">Lyase</keyword>
<organism evidence="3">
    <name type="scientific">uncultured Thermomicrobiales bacterium</name>
    <dbReference type="NCBI Taxonomy" id="1645740"/>
    <lineage>
        <taxon>Bacteria</taxon>
        <taxon>Pseudomonadati</taxon>
        <taxon>Thermomicrobiota</taxon>
        <taxon>Thermomicrobia</taxon>
        <taxon>Thermomicrobiales</taxon>
        <taxon>environmental samples</taxon>
    </lineage>
</organism>
<proteinExistence type="predicted"/>
<dbReference type="InterPro" id="IPR006680">
    <property type="entry name" value="Amidohydro-rel"/>
</dbReference>
<dbReference type="Pfam" id="PF04909">
    <property type="entry name" value="Amidohydro_2"/>
    <property type="match status" value="1"/>
</dbReference>
<dbReference type="PANTHER" id="PTHR21240:SF28">
    <property type="entry name" value="ISO-OROTATE DECARBOXYLASE (EUROFUNG)"/>
    <property type="match status" value="1"/>
</dbReference>
<dbReference type="PANTHER" id="PTHR21240">
    <property type="entry name" value="2-AMINO-3-CARBOXYLMUCONATE-6-SEMIALDEHYDE DECARBOXYLASE"/>
    <property type="match status" value="1"/>
</dbReference>
<dbReference type="Gene3D" id="3.20.20.140">
    <property type="entry name" value="Metal-dependent hydrolases"/>
    <property type="match status" value="1"/>
</dbReference>
<dbReference type="GO" id="GO:0005737">
    <property type="term" value="C:cytoplasm"/>
    <property type="evidence" value="ECO:0007669"/>
    <property type="project" value="TreeGrafter"/>
</dbReference>
<evidence type="ECO:0000256" key="1">
    <source>
        <dbReference type="ARBA" id="ARBA00023239"/>
    </source>
</evidence>
<accession>A0A6J4VBJ4</accession>
<sequence>MSAIPRSPFPVPTSIDVDLHPQITDWQALAAYAPEGLRHRVARTGGPPMARHGFKPVGTAYGVAPLPGGPDGRVGQPAGDPRWVKEQYLDPRGIELAILTSDLTSLGVQPNIDMAATLARAHNDWLLDTWVRPFDCYRASILVAPQDPVQAVAEIDRLADQSGVVQVLLPSATESPLGRRQYHPIYEACARHGLPLALHFGGEGAGMSPPATAVGHPSTYLEWSGSLPQSYMAHIMSMITEGVFEKFPTLKVILHEGGVFWLPHIMWRFDKNWKAQRAETPWVKRPPSTYILEHFYSTTYPLEAAPDPAHFAQIFDMIDAEHRLLFAGNYPHWEAGDPAEMLDAIPDRLRQRIMTDNARALYGERLGSRES</sequence>
<protein>
    <recommendedName>
        <fullName evidence="2">Amidohydrolase-related domain-containing protein</fullName>
    </recommendedName>
</protein>
<dbReference type="EMBL" id="CADCWN010000167">
    <property type="protein sequence ID" value="CAA9572813.1"/>
    <property type="molecule type" value="Genomic_DNA"/>
</dbReference>
<evidence type="ECO:0000313" key="3">
    <source>
        <dbReference type="EMBL" id="CAA9572813.1"/>
    </source>
</evidence>
<dbReference type="GO" id="GO:0016787">
    <property type="term" value="F:hydrolase activity"/>
    <property type="evidence" value="ECO:0007669"/>
    <property type="project" value="InterPro"/>
</dbReference>
<reference evidence="3" key="1">
    <citation type="submission" date="2020-02" db="EMBL/GenBank/DDBJ databases">
        <authorList>
            <person name="Meier V. D."/>
        </authorList>
    </citation>
    <scope>NUCLEOTIDE SEQUENCE</scope>
    <source>
        <strain evidence="3">AVDCRST_MAG18</strain>
    </source>
</reference>
<dbReference type="SUPFAM" id="SSF51556">
    <property type="entry name" value="Metallo-dependent hydrolases"/>
    <property type="match status" value="1"/>
</dbReference>